<evidence type="ECO:0008006" key="3">
    <source>
        <dbReference type="Google" id="ProtNLM"/>
    </source>
</evidence>
<accession>A0ABR5TJF0</accession>
<evidence type="ECO:0000313" key="2">
    <source>
        <dbReference type="Proteomes" id="UP000070633"/>
    </source>
</evidence>
<proteinExistence type="predicted"/>
<sequence>MKVKGLFLILISFIFVMPVFFTSCEENGEETVYMTEKTVFMLEFDHYRHEIEGDQEIGGDKDWYMSVKFLTDNLSQIPELTVNDTTFTNFGFTETFLTLYERVPYAETIEYSVSLGDTSTSGTINMPVITEATCNGENLLVDDDYIFILEADSFKLKWEDIPDYAIINPYSYQDWKERIIDTNHTAIDT</sequence>
<dbReference type="PROSITE" id="PS51257">
    <property type="entry name" value="PROKAR_LIPOPROTEIN"/>
    <property type="match status" value="1"/>
</dbReference>
<name>A0ABR5TJF0_9EURY</name>
<feature type="non-terminal residue" evidence="1">
    <location>
        <position position="189"/>
    </location>
</feature>
<protein>
    <recommendedName>
        <fullName evidence="3">DUF4382 domain-containing protein</fullName>
    </recommendedName>
</protein>
<comment type="caution">
    <text evidence="1">The sequence shown here is derived from an EMBL/GenBank/DDBJ whole genome shotgun (WGS) entry which is preliminary data.</text>
</comment>
<organism evidence="1 2">
    <name type="scientific">candidate division MSBL1 archaeon SCGC-AAA382M17</name>
    <dbReference type="NCBI Taxonomy" id="1698284"/>
    <lineage>
        <taxon>Archaea</taxon>
        <taxon>Methanobacteriati</taxon>
        <taxon>Methanobacteriota</taxon>
        <taxon>candidate division MSBL1</taxon>
    </lineage>
</organism>
<dbReference type="Proteomes" id="UP000070633">
    <property type="component" value="Unassembled WGS sequence"/>
</dbReference>
<gene>
    <name evidence="1" type="ORF">AKJ55_01385</name>
</gene>
<evidence type="ECO:0000313" key="1">
    <source>
        <dbReference type="EMBL" id="KXB08146.1"/>
    </source>
</evidence>
<reference evidence="1 2" key="1">
    <citation type="journal article" date="2016" name="Sci. Rep.">
        <title>Metabolic traits of an uncultured archaeal lineage -MSBL1- from brine pools of the Red Sea.</title>
        <authorList>
            <person name="Mwirichia R."/>
            <person name="Alam I."/>
            <person name="Rashid M."/>
            <person name="Vinu M."/>
            <person name="Ba-Alawi W."/>
            <person name="Anthony Kamau A."/>
            <person name="Kamanda Ngugi D."/>
            <person name="Goker M."/>
            <person name="Klenk H.P."/>
            <person name="Bajic V."/>
            <person name="Stingl U."/>
        </authorList>
    </citation>
    <scope>NUCLEOTIDE SEQUENCE [LARGE SCALE GENOMIC DNA]</scope>
    <source>
        <strain evidence="1">SCGC-AAA382M17</strain>
    </source>
</reference>
<keyword evidence="2" id="KW-1185">Reference proteome</keyword>
<dbReference type="EMBL" id="LHYI01000029">
    <property type="protein sequence ID" value="KXB08146.1"/>
    <property type="molecule type" value="Genomic_DNA"/>
</dbReference>